<organism evidence="2 3">
    <name type="scientific">Pseudogemmobacter humi</name>
    <dbReference type="NCBI Taxonomy" id="2483812"/>
    <lineage>
        <taxon>Bacteria</taxon>
        <taxon>Pseudomonadati</taxon>
        <taxon>Pseudomonadota</taxon>
        <taxon>Alphaproteobacteria</taxon>
        <taxon>Rhodobacterales</taxon>
        <taxon>Paracoccaceae</taxon>
        <taxon>Pseudogemmobacter</taxon>
    </lineage>
</organism>
<keyword evidence="3" id="KW-1185">Reference proteome</keyword>
<dbReference type="OrthoDB" id="7868542at2"/>
<dbReference type="CDD" id="cd00093">
    <property type="entry name" value="HTH_XRE"/>
    <property type="match status" value="1"/>
</dbReference>
<dbReference type="RefSeq" id="WP_124088782.1">
    <property type="nucleotide sequence ID" value="NZ_UXAW01000136.1"/>
</dbReference>
<dbReference type="Gene3D" id="1.10.260.40">
    <property type="entry name" value="lambda repressor-like DNA-binding domains"/>
    <property type="match status" value="1"/>
</dbReference>
<dbReference type="SMART" id="SM00530">
    <property type="entry name" value="HTH_XRE"/>
    <property type="match status" value="1"/>
</dbReference>
<dbReference type="GO" id="GO:0003677">
    <property type="term" value="F:DNA binding"/>
    <property type="evidence" value="ECO:0007669"/>
    <property type="project" value="InterPro"/>
</dbReference>
<dbReference type="SUPFAM" id="SSF47413">
    <property type="entry name" value="lambda repressor-like DNA-binding domains"/>
    <property type="match status" value="1"/>
</dbReference>
<dbReference type="PROSITE" id="PS50943">
    <property type="entry name" value="HTH_CROC1"/>
    <property type="match status" value="1"/>
</dbReference>
<reference evidence="2 3" key="1">
    <citation type="submission" date="2018-11" db="EMBL/GenBank/DDBJ databases">
        <authorList>
            <person name="Criscuolo A."/>
        </authorList>
    </citation>
    <scope>NUCLEOTIDE SEQUENCE [LARGE SCALE GENOMIC DNA]</scope>
    <source>
        <strain evidence="2">ACIP111625</strain>
    </source>
</reference>
<protein>
    <submittedName>
        <fullName evidence="2">Helix-turn-helix domain protein</fullName>
    </submittedName>
</protein>
<dbReference type="AlphaFoldDB" id="A0A3P5XGC8"/>
<name>A0A3P5XGC8_9RHOB</name>
<sequence length="69" mass="7663">MRLESADQLGGLIRQRREALKLRQGELASISGVDQGNLSKIERGCARARFETYLRLCSALGIDLMAEAR</sequence>
<dbReference type="Pfam" id="PF13560">
    <property type="entry name" value="HTH_31"/>
    <property type="match status" value="1"/>
</dbReference>
<gene>
    <name evidence="2" type="ORF">XINFAN_04122</name>
</gene>
<evidence type="ECO:0000313" key="3">
    <source>
        <dbReference type="Proteomes" id="UP000277498"/>
    </source>
</evidence>
<dbReference type="InterPro" id="IPR001387">
    <property type="entry name" value="Cro/C1-type_HTH"/>
</dbReference>
<dbReference type="Proteomes" id="UP000277498">
    <property type="component" value="Unassembled WGS sequence"/>
</dbReference>
<dbReference type="EMBL" id="UXAW01000136">
    <property type="protein sequence ID" value="VDC33918.1"/>
    <property type="molecule type" value="Genomic_DNA"/>
</dbReference>
<feature type="domain" description="HTH cro/C1-type" evidence="1">
    <location>
        <begin position="13"/>
        <end position="64"/>
    </location>
</feature>
<proteinExistence type="predicted"/>
<accession>A0A3P5XGC8</accession>
<evidence type="ECO:0000259" key="1">
    <source>
        <dbReference type="PROSITE" id="PS50943"/>
    </source>
</evidence>
<dbReference type="InterPro" id="IPR010982">
    <property type="entry name" value="Lambda_DNA-bd_dom_sf"/>
</dbReference>
<evidence type="ECO:0000313" key="2">
    <source>
        <dbReference type="EMBL" id="VDC33918.1"/>
    </source>
</evidence>